<dbReference type="STRING" id="980251.GCA_001642875_00091"/>
<dbReference type="InterPro" id="IPR050194">
    <property type="entry name" value="Glycosyltransferase_grp1"/>
</dbReference>
<sequence>MLYIMGRKFAEQGHDVTIFSAQPGYNNAYDGPRLPVRETTDGMTIIRIPLLKEDKKKPIPRAINVVVFGLWLFFHAVFRFKPYDLMTVSTFPPTIMATVARAICFFRRTEYIYHCMDLYPEIAQASGLLKRSLPLRIAAWVDKRNCQKAKAVVVLSDDMLASLRNRGLAGDNVHVINNFIIDTVDESASVPAAFEVPTEKFRVLFAGNIGRFQSLETIVDAAKLLSTNDEIEFWFIGAGVSVDALKKRSDSATGQSIHFHPYLPIEAVMKVINRCNLGVVSLAPKVILSAYPSKTMTYLEAGCKLLCLVEGDTSLATLVNQHNLGSVCTQPATADEVASAISKEFDSWKRYGYDRDAIQNVGRAHFGQEAILDCWLRLLGGKSPGTPDAVKPASFSASTSELRKTQTTEFVHSAD</sequence>
<dbReference type="KEGG" id="mff:MFFC18_22160"/>
<dbReference type="CDD" id="cd03794">
    <property type="entry name" value="GT4_WbuB-like"/>
    <property type="match status" value="1"/>
</dbReference>
<dbReference type="PANTHER" id="PTHR45947">
    <property type="entry name" value="SULFOQUINOVOSYL TRANSFERASE SQD2"/>
    <property type="match status" value="1"/>
</dbReference>
<keyword evidence="4" id="KW-1185">Reference proteome</keyword>
<evidence type="ECO:0000259" key="2">
    <source>
        <dbReference type="Pfam" id="PF13579"/>
    </source>
</evidence>
<reference evidence="3 4" key="1">
    <citation type="submission" date="2019-08" db="EMBL/GenBank/DDBJ databases">
        <title>Deep-cultivation of Planctomycetes and their phenomic and genomic characterization uncovers novel biology.</title>
        <authorList>
            <person name="Wiegand S."/>
            <person name="Jogler M."/>
            <person name="Boedeker C."/>
            <person name="Pinto D."/>
            <person name="Vollmers J."/>
            <person name="Rivas-Marin E."/>
            <person name="Kohn T."/>
            <person name="Peeters S.H."/>
            <person name="Heuer A."/>
            <person name="Rast P."/>
            <person name="Oberbeckmann S."/>
            <person name="Bunk B."/>
            <person name="Jeske O."/>
            <person name="Meyerdierks A."/>
            <person name="Storesund J.E."/>
            <person name="Kallscheuer N."/>
            <person name="Luecker S."/>
            <person name="Lage O.M."/>
            <person name="Pohl T."/>
            <person name="Merkel B.J."/>
            <person name="Hornburger P."/>
            <person name="Mueller R.-W."/>
            <person name="Bruemmer F."/>
            <person name="Labrenz M."/>
            <person name="Spormann A.M."/>
            <person name="Op den Camp H."/>
            <person name="Overmann J."/>
            <person name="Amann R."/>
            <person name="Jetten M.S.M."/>
            <person name="Mascher T."/>
            <person name="Medema M.H."/>
            <person name="Devos D.P."/>
            <person name="Kaster A.-K."/>
            <person name="Ovreas L."/>
            <person name="Rohde M."/>
            <person name="Galperin M.Y."/>
            <person name="Jogler C."/>
        </authorList>
    </citation>
    <scope>NUCLEOTIDE SEQUENCE [LARGE SCALE GENOMIC DNA]</scope>
    <source>
        <strain evidence="3 4">FC18</strain>
    </source>
</reference>
<gene>
    <name evidence="3" type="ORF">MFFC18_22160</name>
</gene>
<keyword evidence="1" id="KW-0812">Transmembrane</keyword>
<dbReference type="Proteomes" id="UP000322214">
    <property type="component" value="Chromosome"/>
</dbReference>
<feature type="domain" description="Glycosyltransferase subfamily 4-like N-terminal" evidence="2">
    <location>
        <begin position="6"/>
        <end position="178"/>
    </location>
</feature>
<dbReference type="PANTHER" id="PTHR45947:SF3">
    <property type="entry name" value="SULFOQUINOVOSYL TRANSFERASE SQD2"/>
    <property type="match status" value="1"/>
</dbReference>
<dbReference type="GO" id="GO:0016758">
    <property type="term" value="F:hexosyltransferase activity"/>
    <property type="evidence" value="ECO:0007669"/>
    <property type="project" value="TreeGrafter"/>
</dbReference>
<dbReference type="InterPro" id="IPR028098">
    <property type="entry name" value="Glyco_trans_4-like_N"/>
</dbReference>
<dbReference type="Gene3D" id="3.40.50.2000">
    <property type="entry name" value="Glycogen Phosphorylase B"/>
    <property type="match status" value="2"/>
</dbReference>
<dbReference type="AlphaFoldDB" id="A0A5B9PCR3"/>
<evidence type="ECO:0000313" key="3">
    <source>
        <dbReference type="EMBL" id="QEG22336.1"/>
    </source>
</evidence>
<keyword evidence="1" id="KW-1133">Transmembrane helix</keyword>
<dbReference type="EMBL" id="CP042912">
    <property type="protein sequence ID" value="QEG22336.1"/>
    <property type="molecule type" value="Genomic_DNA"/>
</dbReference>
<dbReference type="SUPFAM" id="SSF53756">
    <property type="entry name" value="UDP-Glycosyltransferase/glycogen phosphorylase"/>
    <property type="match status" value="1"/>
</dbReference>
<keyword evidence="1" id="KW-0472">Membrane</keyword>
<proteinExistence type="predicted"/>
<protein>
    <submittedName>
        <fullName evidence="3">Putative glycosyl transferase</fullName>
    </submittedName>
</protein>
<keyword evidence="3" id="KW-0808">Transferase</keyword>
<evidence type="ECO:0000313" key="4">
    <source>
        <dbReference type="Proteomes" id="UP000322214"/>
    </source>
</evidence>
<feature type="transmembrane region" description="Helical" evidence="1">
    <location>
        <begin position="62"/>
        <end position="80"/>
    </location>
</feature>
<organism evidence="3 4">
    <name type="scientific">Mariniblastus fucicola</name>
    <dbReference type="NCBI Taxonomy" id="980251"/>
    <lineage>
        <taxon>Bacteria</taxon>
        <taxon>Pseudomonadati</taxon>
        <taxon>Planctomycetota</taxon>
        <taxon>Planctomycetia</taxon>
        <taxon>Pirellulales</taxon>
        <taxon>Pirellulaceae</taxon>
        <taxon>Mariniblastus</taxon>
    </lineage>
</organism>
<accession>A0A5B9PCR3</accession>
<name>A0A5B9PCR3_9BACT</name>
<dbReference type="Pfam" id="PF13579">
    <property type="entry name" value="Glyco_trans_4_4"/>
    <property type="match status" value="1"/>
</dbReference>
<evidence type="ECO:0000256" key="1">
    <source>
        <dbReference type="SAM" id="Phobius"/>
    </source>
</evidence>